<dbReference type="GO" id="GO:0009055">
    <property type="term" value="F:electron transfer activity"/>
    <property type="evidence" value="ECO:0007669"/>
    <property type="project" value="InterPro"/>
</dbReference>
<keyword evidence="3" id="KW-1185">Reference proteome</keyword>
<evidence type="ECO:0000259" key="1">
    <source>
        <dbReference type="Pfam" id="PF02298"/>
    </source>
</evidence>
<reference evidence="2 3" key="1">
    <citation type="submission" date="2020-09" db="EMBL/GenBank/DDBJ databases">
        <title>De no assembly of potato wild relative species, Solanum commersonii.</title>
        <authorList>
            <person name="Cho K."/>
        </authorList>
    </citation>
    <scope>NUCLEOTIDE SEQUENCE [LARGE SCALE GENOMIC DNA]</scope>
    <source>
        <strain evidence="2">LZ3.2</strain>
        <tissue evidence="2">Leaf</tissue>
    </source>
</reference>
<comment type="caution">
    <text evidence="2">The sequence shown here is derived from an EMBL/GenBank/DDBJ whole genome shotgun (WGS) entry which is preliminary data.</text>
</comment>
<dbReference type="Gene3D" id="2.60.40.420">
    <property type="entry name" value="Cupredoxins - blue copper proteins"/>
    <property type="match status" value="1"/>
</dbReference>
<dbReference type="InterPro" id="IPR008972">
    <property type="entry name" value="Cupredoxin"/>
</dbReference>
<dbReference type="OrthoDB" id="691587at2759"/>
<accession>A0A9J5YFN3</accession>
<dbReference type="SUPFAM" id="SSF49503">
    <property type="entry name" value="Cupredoxins"/>
    <property type="match status" value="1"/>
</dbReference>
<dbReference type="EMBL" id="JACXVP010000007">
    <property type="protein sequence ID" value="KAG5597830.1"/>
    <property type="molecule type" value="Genomic_DNA"/>
</dbReference>
<dbReference type="Pfam" id="PF02298">
    <property type="entry name" value="Cu_bind_like"/>
    <property type="match status" value="1"/>
</dbReference>
<dbReference type="InterPro" id="IPR003245">
    <property type="entry name" value="Phytocyanin_dom"/>
</dbReference>
<evidence type="ECO:0000313" key="3">
    <source>
        <dbReference type="Proteomes" id="UP000824120"/>
    </source>
</evidence>
<dbReference type="Proteomes" id="UP000824120">
    <property type="component" value="Chromosome 7"/>
</dbReference>
<evidence type="ECO:0000313" key="2">
    <source>
        <dbReference type="EMBL" id="KAG5597830.1"/>
    </source>
</evidence>
<feature type="domain" description="Phytocyanin" evidence="1">
    <location>
        <begin position="35"/>
        <end position="79"/>
    </location>
</feature>
<dbReference type="AlphaFoldDB" id="A0A9J5YFN3"/>
<organism evidence="2 3">
    <name type="scientific">Solanum commersonii</name>
    <name type="common">Commerson's wild potato</name>
    <name type="synonym">Commerson's nightshade</name>
    <dbReference type="NCBI Taxonomy" id="4109"/>
    <lineage>
        <taxon>Eukaryota</taxon>
        <taxon>Viridiplantae</taxon>
        <taxon>Streptophyta</taxon>
        <taxon>Embryophyta</taxon>
        <taxon>Tracheophyta</taxon>
        <taxon>Spermatophyta</taxon>
        <taxon>Magnoliopsida</taxon>
        <taxon>eudicotyledons</taxon>
        <taxon>Gunneridae</taxon>
        <taxon>Pentapetalae</taxon>
        <taxon>asterids</taxon>
        <taxon>lamiids</taxon>
        <taxon>Solanales</taxon>
        <taxon>Solanaceae</taxon>
        <taxon>Solanoideae</taxon>
        <taxon>Solaneae</taxon>
        <taxon>Solanum</taxon>
    </lineage>
</organism>
<protein>
    <recommendedName>
        <fullName evidence="1">Phytocyanin domain-containing protein</fullName>
    </recommendedName>
</protein>
<name>A0A9J5YFN3_SOLCO</name>
<gene>
    <name evidence="2" type="ORF">H5410_039062</name>
</gene>
<sequence length="80" mass="9206">MAISKCLDFLIKKQKKKKQRNWIEMQDEKENAKMKKKMAISSRSTFNYSADKDSVLLVNKADFDNCNTASPIDKYSDGHG</sequence>
<proteinExistence type="predicted"/>